<sequence>FNQYASKQVKEIIETTEGRAINNATVDGTFCALPNISVDTDGVYLYFIRQDWLDQLGLEVPKTVDELGEVAQ</sequence>
<protein>
    <submittedName>
        <fullName evidence="1">Uncharacterized protein</fullName>
    </submittedName>
</protein>
<dbReference type="Gene3D" id="3.40.190.10">
    <property type="entry name" value="Periplasmic binding protein-like II"/>
    <property type="match status" value="2"/>
</dbReference>
<dbReference type="AlphaFoldDB" id="A0AAW4WXU3"/>
<dbReference type="Proteomes" id="UP001197847">
    <property type="component" value="Unassembled WGS sequence"/>
</dbReference>
<reference evidence="1" key="1">
    <citation type="submission" date="2021-10" db="EMBL/GenBank/DDBJ databases">
        <title>Collection of gut derived symbiotic bacterial strains cultured from healthy donors.</title>
        <authorList>
            <person name="Lin H."/>
            <person name="Littmann E."/>
            <person name="Claire K."/>
            <person name="Pamer E."/>
        </authorList>
    </citation>
    <scope>NUCLEOTIDE SEQUENCE</scope>
    <source>
        <strain evidence="1">MSK.22.92</strain>
    </source>
</reference>
<dbReference type="EMBL" id="JAJFBX010000513">
    <property type="protein sequence ID" value="MCC2749068.1"/>
    <property type="molecule type" value="Genomic_DNA"/>
</dbReference>
<accession>A0AAW4WXU3</accession>
<feature type="non-terminal residue" evidence="1">
    <location>
        <position position="72"/>
    </location>
</feature>
<evidence type="ECO:0000313" key="2">
    <source>
        <dbReference type="Proteomes" id="UP001197847"/>
    </source>
</evidence>
<feature type="non-terminal residue" evidence="1">
    <location>
        <position position="1"/>
    </location>
</feature>
<evidence type="ECO:0000313" key="1">
    <source>
        <dbReference type="EMBL" id="MCC2749068.1"/>
    </source>
</evidence>
<comment type="caution">
    <text evidence="1">The sequence shown here is derived from an EMBL/GenBank/DDBJ whole genome shotgun (WGS) entry which is preliminary data.</text>
</comment>
<gene>
    <name evidence="1" type="ORF">LK487_19040</name>
</gene>
<proteinExistence type="predicted"/>
<organism evidence="1 2">
    <name type="scientific">Agathobacter rectalis</name>
    <dbReference type="NCBI Taxonomy" id="39491"/>
    <lineage>
        <taxon>Bacteria</taxon>
        <taxon>Bacillati</taxon>
        <taxon>Bacillota</taxon>
        <taxon>Clostridia</taxon>
        <taxon>Lachnospirales</taxon>
        <taxon>Lachnospiraceae</taxon>
        <taxon>Agathobacter</taxon>
    </lineage>
</organism>
<name>A0AAW4WXU3_9FIRM</name>
<dbReference type="SUPFAM" id="SSF53850">
    <property type="entry name" value="Periplasmic binding protein-like II"/>
    <property type="match status" value="1"/>
</dbReference>